<organism evidence="1">
    <name type="scientific">Arundo donax</name>
    <name type="common">Giant reed</name>
    <name type="synonym">Donax arundinaceus</name>
    <dbReference type="NCBI Taxonomy" id="35708"/>
    <lineage>
        <taxon>Eukaryota</taxon>
        <taxon>Viridiplantae</taxon>
        <taxon>Streptophyta</taxon>
        <taxon>Embryophyta</taxon>
        <taxon>Tracheophyta</taxon>
        <taxon>Spermatophyta</taxon>
        <taxon>Magnoliopsida</taxon>
        <taxon>Liliopsida</taxon>
        <taxon>Poales</taxon>
        <taxon>Poaceae</taxon>
        <taxon>PACMAD clade</taxon>
        <taxon>Arundinoideae</taxon>
        <taxon>Arundineae</taxon>
        <taxon>Arundo</taxon>
    </lineage>
</organism>
<reference evidence="1" key="2">
    <citation type="journal article" date="2015" name="Data Brief">
        <title>Shoot transcriptome of the giant reed, Arundo donax.</title>
        <authorList>
            <person name="Barrero R.A."/>
            <person name="Guerrero F.D."/>
            <person name="Moolhuijzen P."/>
            <person name="Goolsby J.A."/>
            <person name="Tidwell J."/>
            <person name="Bellgard S.E."/>
            <person name="Bellgard M.I."/>
        </authorList>
    </citation>
    <scope>NUCLEOTIDE SEQUENCE</scope>
    <source>
        <tissue evidence="1">Shoot tissue taken approximately 20 cm above the soil surface</tissue>
    </source>
</reference>
<reference evidence="1" key="1">
    <citation type="submission" date="2014-09" db="EMBL/GenBank/DDBJ databases">
        <authorList>
            <person name="Magalhaes I.L.F."/>
            <person name="Oliveira U."/>
            <person name="Santos F.R."/>
            <person name="Vidigal T.H.D.A."/>
            <person name="Brescovit A.D."/>
            <person name="Santos A.J."/>
        </authorList>
    </citation>
    <scope>NUCLEOTIDE SEQUENCE</scope>
    <source>
        <tissue evidence="1">Shoot tissue taken approximately 20 cm above the soil surface</tissue>
    </source>
</reference>
<accession>A0A0A9DR92</accession>
<dbReference type="EMBL" id="GBRH01211603">
    <property type="protein sequence ID" value="JAD86292.1"/>
    <property type="molecule type" value="Transcribed_RNA"/>
</dbReference>
<name>A0A0A9DR92_ARUDO</name>
<sequence>MAIFIYSRYLLSPTFFPYMLSAWMWWSNCDACDVVLCCELSVG</sequence>
<dbReference type="AlphaFoldDB" id="A0A0A9DR92"/>
<protein>
    <submittedName>
        <fullName evidence="1">Uncharacterized protein</fullName>
    </submittedName>
</protein>
<proteinExistence type="predicted"/>
<evidence type="ECO:0000313" key="1">
    <source>
        <dbReference type="EMBL" id="JAD86292.1"/>
    </source>
</evidence>